<dbReference type="GO" id="GO:0016020">
    <property type="term" value="C:membrane"/>
    <property type="evidence" value="ECO:0007669"/>
    <property type="project" value="UniProtKB-SubCell"/>
</dbReference>
<evidence type="ECO:0000313" key="6">
    <source>
        <dbReference type="EMBL" id="EEW26901.1"/>
    </source>
</evidence>
<evidence type="ECO:0000313" key="7">
    <source>
        <dbReference type="Proteomes" id="UP000010121"/>
    </source>
</evidence>
<dbReference type="STRING" id="371731.Rsw2DRAFT_0136"/>
<keyword evidence="7" id="KW-1185">Reference proteome</keyword>
<gene>
    <name evidence="6" type="ORF">Rsw2DRAFT_0136</name>
</gene>
<accession>C8RWF8</accession>
<protein>
    <submittedName>
        <fullName evidence="6">Uncharacterized protein</fullName>
    </submittedName>
</protein>
<dbReference type="eggNOG" id="COG0701">
    <property type="taxonomic scope" value="Bacteria"/>
</dbReference>
<evidence type="ECO:0000256" key="2">
    <source>
        <dbReference type="ARBA" id="ARBA00022692"/>
    </source>
</evidence>
<dbReference type="AlphaFoldDB" id="C8RWF8"/>
<dbReference type="RefSeq" id="WP_008027018.1">
    <property type="nucleotide sequence ID" value="NZ_ACYY01000001.1"/>
</dbReference>
<dbReference type="Gene3D" id="1.20.1510.10">
    <property type="entry name" value="Cation efflux protein transmembrane domain"/>
    <property type="match status" value="1"/>
</dbReference>
<reference evidence="6 7" key="1">
    <citation type="submission" date="2009-08" db="EMBL/GenBank/DDBJ databases">
        <title>The draft genome of Rhodobacter sp. SW2.</title>
        <authorList>
            <consortium name="US DOE Joint Genome Institute (JGI-PGF)"/>
            <person name="Lucas S."/>
            <person name="Copeland A."/>
            <person name="Lapidus A."/>
            <person name="Glavina del Rio T."/>
            <person name="Tice H."/>
            <person name="Bruce D."/>
            <person name="Goodwin L."/>
            <person name="Pitluck S."/>
            <person name="Larimer F."/>
            <person name="Land M.L."/>
            <person name="Hauser L."/>
            <person name="Emerson D."/>
        </authorList>
    </citation>
    <scope>NUCLEOTIDE SEQUENCE [LARGE SCALE GENOMIC DNA]</scope>
    <source>
        <strain evidence="6 7">SW2</strain>
    </source>
</reference>
<evidence type="ECO:0000256" key="3">
    <source>
        <dbReference type="ARBA" id="ARBA00022989"/>
    </source>
</evidence>
<comment type="caution">
    <text evidence="6">The sequence shown here is derived from an EMBL/GenBank/DDBJ whole genome shotgun (WGS) entry which is preliminary data.</text>
</comment>
<organism evidence="6 7">
    <name type="scientific">Rhodobacter ferrooxidans</name>
    <dbReference type="NCBI Taxonomy" id="371731"/>
    <lineage>
        <taxon>Bacteria</taxon>
        <taxon>Pseudomonadati</taxon>
        <taxon>Pseudomonadota</taxon>
        <taxon>Alphaproteobacteria</taxon>
        <taxon>Rhodobacterales</taxon>
        <taxon>Rhodobacter group</taxon>
        <taxon>Rhodobacter</taxon>
    </lineage>
</organism>
<dbReference type="EMBL" id="ACYY01000001">
    <property type="protein sequence ID" value="EEW26901.1"/>
    <property type="molecule type" value="Genomic_DNA"/>
</dbReference>
<dbReference type="SUPFAM" id="SSF161111">
    <property type="entry name" value="Cation efflux protein transmembrane domain-like"/>
    <property type="match status" value="1"/>
</dbReference>
<comment type="subcellular location">
    <subcellularLocation>
        <location evidence="1">Membrane</location>
        <topology evidence="1">Multi-pass membrane protein</topology>
    </subcellularLocation>
</comment>
<keyword evidence="2 5" id="KW-0812">Transmembrane</keyword>
<feature type="transmembrane region" description="Helical" evidence="5">
    <location>
        <begin position="52"/>
        <end position="70"/>
    </location>
</feature>
<keyword evidence="4 5" id="KW-0472">Membrane</keyword>
<evidence type="ECO:0000256" key="4">
    <source>
        <dbReference type="ARBA" id="ARBA00023136"/>
    </source>
</evidence>
<dbReference type="Proteomes" id="UP000010121">
    <property type="component" value="Unassembled WGS sequence"/>
</dbReference>
<evidence type="ECO:0000256" key="1">
    <source>
        <dbReference type="ARBA" id="ARBA00004141"/>
    </source>
</evidence>
<keyword evidence="3 5" id="KW-1133">Transmembrane helix</keyword>
<evidence type="ECO:0000256" key="5">
    <source>
        <dbReference type="SAM" id="Phobius"/>
    </source>
</evidence>
<sequence>MVVGVAAFVGVWWLVYRQLIPATERMVSLLPVARHSQTGEAQAFFFYDTPKMMQLLTPMVFGMGVVRCFFSPERTRALLAGKREGVGNVLAAAGIMLTGWQWLDPAVAIAVSGLIAVTAHVTLQLETATCARAGACLTT</sequence>
<proteinExistence type="predicted"/>
<name>C8RWF8_9RHOB</name>
<dbReference type="InterPro" id="IPR027469">
    <property type="entry name" value="Cation_efflux_TMD_sf"/>
</dbReference>